<gene>
    <name evidence="4" type="ORF">IJ22_15990</name>
</gene>
<dbReference type="Pfam" id="PF00857">
    <property type="entry name" value="Isochorismatase"/>
    <property type="match status" value="1"/>
</dbReference>
<dbReference type="PANTHER" id="PTHR43540">
    <property type="entry name" value="PEROXYUREIDOACRYLATE/UREIDOACRYLATE AMIDOHYDROLASE-RELATED"/>
    <property type="match status" value="1"/>
</dbReference>
<dbReference type="AlphaFoldDB" id="A0A0U2VR52"/>
<name>A0A0U2VR52_9BACL</name>
<dbReference type="PANTHER" id="PTHR43540:SF1">
    <property type="entry name" value="ISOCHORISMATASE HYDROLASE"/>
    <property type="match status" value="1"/>
</dbReference>
<evidence type="ECO:0000313" key="4">
    <source>
        <dbReference type="EMBL" id="ALS21975.1"/>
    </source>
</evidence>
<dbReference type="STRING" id="162209.IJ22_15990"/>
<dbReference type="KEGG" id="pnp:IJ22_15990"/>
<organism evidence="4 5">
    <name type="scientific">Paenibacillus naphthalenovorans</name>
    <dbReference type="NCBI Taxonomy" id="162209"/>
    <lineage>
        <taxon>Bacteria</taxon>
        <taxon>Bacillati</taxon>
        <taxon>Bacillota</taxon>
        <taxon>Bacilli</taxon>
        <taxon>Bacillales</taxon>
        <taxon>Paenibacillaceae</taxon>
        <taxon>Paenibacillus</taxon>
    </lineage>
</organism>
<evidence type="ECO:0000313" key="5">
    <source>
        <dbReference type="Proteomes" id="UP000061660"/>
    </source>
</evidence>
<sequence length="80" mass="8656">MKGRQIDTLILAGATTSGSIRATAVEALQRGYKVVIPKEAVGDRNQTIQNITLLDLNARYADVVNADKVLKNMKPSLEST</sequence>
<comment type="similarity">
    <text evidence="1">Belongs to the isochorismatase family.</text>
</comment>
<dbReference type="InterPro" id="IPR000868">
    <property type="entry name" value="Isochorismatase-like_dom"/>
</dbReference>
<dbReference type="PATRIC" id="fig|162209.4.peg.1693"/>
<proteinExistence type="inferred from homology"/>
<dbReference type="InterPro" id="IPR050272">
    <property type="entry name" value="Isochorismatase-like_hydrls"/>
</dbReference>
<feature type="domain" description="Isochorismatase-like" evidence="3">
    <location>
        <begin position="2"/>
        <end position="66"/>
    </location>
</feature>
<dbReference type="Proteomes" id="UP000061660">
    <property type="component" value="Chromosome"/>
</dbReference>
<dbReference type="SUPFAM" id="SSF52499">
    <property type="entry name" value="Isochorismatase-like hydrolases"/>
    <property type="match status" value="1"/>
</dbReference>
<reference evidence="4 5" key="2">
    <citation type="journal article" date="2016" name="Genome Announc.">
        <title>Complete Genome Sequences of Two Interactive Moderate Thermophiles, Paenibacillus napthalenovorans 32O-Y and Paenibacillus sp. 32O-W.</title>
        <authorList>
            <person name="Butler R.R.III."/>
            <person name="Wang J."/>
            <person name="Stark B.C."/>
            <person name="Pombert J.F."/>
        </authorList>
    </citation>
    <scope>NUCLEOTIDE SEQUENCE [LARGE SCALE GENOMIC DNA]</scope>
    <source>
        <strain evidence="4 5">32O-Y</strain>
    </source>
</reference>
<keyword evidence="5" id="KW-1185">Reference proteome</keyword>
<evidence type="ECO:0000259" key="3">
    <source>
        <dbReference type="Pfam" id="PF00857"/>
    </source>
</evidence>
<protein>
    <submittedName>
        <fullName evidence="4">Isochorismatase family protein</fullName>
    </submittedName>
</protein>
<dbReference type="EMBL" id="CP013652">
    <property type="protein sequence ID" value="ALS21975.1"/>
    <property type="molecule type" value="Genomic_DNA"/>
</dbReference>
<dbReference type="InterPro" id="IPR036380">
    <property type="entry name" value="Isochorismatase-like_sf"/>
</dbReference>
<keyword evidence="2" id="KW-0378">Hydrolase</keyword>
<evidence type="ECO:0000256" key="2">
    <source>
        <dbReference type="ARBA" id="ARBA00022801"/>
    </source>
</evidence>
<reference evidence="5" key="1">
    <citation type="submission" date="2015-12" db="EMBL/GenBank/DDBJ databases">
        <title>Complete genome sequences of two moderately thermophilic Paenibacillus species.</title>
        <authorList>
            <person name="Butler R.III."/>
            <person name="Wang J."/>
            <person name="Stark B.C."/>
            <person name="Pombert J.-F."/>
        </authorList>
    </citation>
    <scope>NUCLEOTIDE SEQUENCE [LARGE SCALE GENOMIC DNA]</scope>
    <source>
        <strain evidence="5">32O-Y</strain>
    </source>
</reference>
<accession>A0A0U2VR52</accession>
<evidence type="ECO:0000256" key="1">
    <source>
        <dbReference type="ARBA" id="ARBA00006336"/>
    </source>
</evidence>
<dbReference type="GO" id="GO:0016787">
    <property type="term" value="F:hydrolase activity"/>
    <property type="evidence" value="ECO:0007669"/>
    <property type="project" value="UniProtKB-KW"/>
</dbReference>
<dbReference type="Gene3D" id="3.40.50.850">
    <property type="entry name" value="Isochorismatase-like"/>
    <property type="match status" value="1"/>
</dbReference>